<sequence>MLRRLLGEPSAEQSEQFRKIFHLIDRYCGQLRASIPDGMEEHASIYRLEAWARGFKDSLNELEQSQYAAAWFSKRVHKQFEEEMDAGELADYRLHVYFYKNAIVRVFSILDKLGYFMNELYMLRTERVKPRYSFFTVLRQMRTEPSVQDLYDRLQKIKAAYQEPLNVLRKKRNLEIHYVNVEMLDDLHQTKKHFTKLNGIEDLEQSMAVLAQGCEMVYQTMTTIFEVSYQRIAHSGMSS</sequence>
<organism evidence="2 3">
    <name type="scientific">Insulibacter thermoxylanivorax</name>
    <dbReference type="NCBI Taxonomy" id="2749268"/>
    <lineage>
        <taxon>Bacteria</taxon>
        <taxon>Bacillati</taxon>
        <taxon>Bacillota</taxon>
        <taxon>Bacilli</taxon>
        <taxon>Bacillales</taxon>
        <taxon>Paenibacillaceae</taxon>
        <taxon>Insulibacter</taxon>
    </lineage>
</organism>
<accession>A0A916QHY0</accession>
<evidence type="ECO:0000313" key="2">
    <source>
        <dbReference type="EMBL" id="GFR39303.1"/>
    </source>
</evidence>
<name>A0A916QHY0_9BACL</name>
<comment type="caution">
    <text evidence="2">The sequence shown here is derived from an EMBL/GenBank/DDBJ whole genome shotgun (WGS) entry which is preliminary data.</text>
</comment>
<dbReference type="EMBL" id="BMAQ01000041">
    <property type="protein sequence ID" value="GFR39303.1"/>
    <property type="molecule type" value="Genomic_DNA"/>
</dbReference>
<proteinExistence type="predicted"/>
<protein>
    <recommendedName>
        <fullName evidence="1">Cthe-2314-like HEPN domain-containing protein</fullName>
    </recommendedName>
</protein>
<dbReference type="Pfam" id="PF18730">
    <property type="entry name" value="HEPN_Cthe2314"/>
    <property type="match status" value="1"/>
</dbReference>
<dbReference type="Proteomes" id="UP000654993">
    <property type="component" value="Unassembled WGS sequence"/>
</dbReference>
<keyword evidence="3" id="KW-1185">Reference proteome</keyword>
<gene>
    <name evidence="2" type="ORF">PRECH8_25990</name>
</gene>
<reference evidence="2" key="2">
    <citation type="journal article" date="2021" name="Data Brief">
        <title>Draft genome sequence data of the facultative, thermophilic, xylanolytic bacterium Paenibacillus sp. strain DA-C8.</title>
        <authorList>
            <person name="Chhe C."/>
            <person name="Uke A."/>
            <person name="Baramee S."/>
            <person name="Ungkulpasvich U."/>
            <person name="Tachaapaikoon C."/>
            <person name="Pason P."/>
            <person name="Waeonukul R."/>
            <person name="Ratanakhanokchai K."/>
            <person name="Kosugi A."/>
        </authorList>
    </citation>
    <scope>NUCLEOTIDE SEQUENCE</scope>
    <source>
        <strain evidence="2">DA-C8</strain>
    </source>
</reference>
<dbReference type="InterPro" id="IPR041394">
    <property type="entry name" value="HEPN_Cthe2314"/>
</dbReference>
<feature type="domain" description="Cthe-2314-like HEPN" evidence="1">
    <location>
        <begin position="51"/>
        <end position="226"/>
    </location>
</feature>
<dbReference type="AlphaFoldDB" id="A0A916QHY0"/>
<reference evidence="2" key="1">
    <citation type="submission" date="2020-08" db="EMBL/GenBank/DDBJ databases">
        <authorList>
            <person name="Uke A."/>
            <person name="Chhe C."/>
            <person name="Baramee S."/>
            <person name="Kosugi A."/>
        </authorList>
    </citation>
    <scope>NUCLEOTIDE SEQUENCE</scope>
    <source>
        <strain evidence="2">DA-C8</strain>
    </source>
</reference>
<evidence type="ECO:0000259" key="1">
    <source>
        <dbReference type="Pfam" id="PF18730"/>
    </source>
</evidence>
<dbReference type="RefSeq" id="WP_207161802.1">
    <property type="nucleotide sequence ID" value="NZ_BMAQ01000041.1"/>
</dbReference>
<evidence type="ECO:0000313" key="3">
    <source>
        <dbReference type="Proteomes" id="UP000654993"/>
    </source>
</evidence>